<dbReference type="Gene3D" id="3.80.10.10">
    <property type="entry name" value="Ribonuclease Inhibitor"/>
    <property type="match status" value="1"/>
</dbReference>
<accession>A0ABY1ZUV2</accession>
<keyword evidence="4" id="KW-1185">Reference proteome</keyword>
<feature type="region of interest" description="Disordered" evidence="1">
    <location>
        <begin position="110"/>
        <end position="131"/>
    </location>
</feature>
<dbReference type="InterPro" id="IPR051873">
    <property type="entry name" value="KNR4/SMI1_regulator"/>
</dbReference>
<evidence type="ECO:0000313" key="4">
    <source>
        <dbReference type="Proteomes" id="UP000292385"/>
    </source>
</evidence>
<dbReference type="EMBL" id="SJJY01000010">
    <property type="protein sequence ID" value="TCC18067.1"/>
    <property type="molecule type" value="Genomic_DNA"/>
</dbReference>
<dbReference type="Proteomes" id="UP000292385">
    <property type="component" value="Unassembled WGS sequence"/>
</dbReference>
<gene>
    <name evidence="3" type="ORF">E0H58_35160</name>
</gene>
<dbReference type="PANTHER" id="PTHR47432:SF1">
    <property type="entry name" value="CELL WALL ASSEMBLY REGULATOR SMI1"/>
    <property type="match status" value="1"/>
</dbReference>
<proteinExistence type="predicted"/>
<dbReference type="RefSeq" id="WP_131467219.1">
    <property type="nucleotide sequence ID" value="NZ_SJJY01000010.1"/>
</dbReference>
<organism evidence="3 4">
    <name type="scientific">Kribbella speibonae</name>
    <dbReference type="NCBI Taxonomy" id="1572660"/>
    <lineage>
        <taxon>Bacteria</taxon>
        <taxon>Bacillati</taxon>
        <taxon>Actinomycetota</taxon>
        <taxon>Actinomycetes</taxon>
        <taxon>Propionibacteriales</taxon>
        <taxon>Kribbellaceae</taxon>
        <taxon>Kribbella</taxon>
    </lineage>
</organism>
<comment type="caution">
    <text evidence="3">The sequence shown here is derived from an EMBL/GenBank/DDBJ whole genome shotgun (WGS) entry which is preliminary data.</text>
</comment>
<dbReference type="InterPro" id="IPR032675">
    <property type="entry name" value="LRR_dom_sf"/>
</dbReference>
<dbReference type="PANTHER" id="PTHR47432">
    <property type="entry name" value="CELL WALL ASSEMBLY REGULATOR SMI1"/>
    <property type="match status" value="1"/>
</dbReference>
<evidence type="ECO:0000313" key="3">
    <source>
        <dbReference type="EMBL" id="TCC18067.1"/>
    </source>
</evidence>
<sequence length="580" mass="64397">MHKDREGAATVVLTELAALIAGAAPRGWKRAELHGYALGEGASGHHGLRFLPADLGGHDIDVHPSLCALHTLLGATEHLTIELELEARGRFRAILSERLDRADDRGFRYLLDPHSEPPAPDTPPSTLGEAGDPAEAVALLNEYHRLMQTTLELPGLPPPLDWDCDFTLPHDLRALYAVANGGGGHVQFHGFVWFGLEMLKKLRSERWWVNRGWRHFVHNSFVTEFGPPGVIRRVGDHPDWIPFATDAFGDYLAVDMAPGPNGRPGQVILIGRHQDAGPIYVAESVTELIRSHADALRSGQIERDEDGQLWINSGDAYYYQRRYDDVGRVTVSGRDAGPVRGLSPETRELVVHDAPWVDLGPVHEAPALLKFSIHNCAGLDLSPLRDTSVEMLSLATDTIDLSGLHGHPTVGRVVLRSAKPVDLRPLASCPNLHSLDLPDAPAADLSTLGQLTNLRYLRMLRPQWQAGHQIPPSLAVAELAEEPPRERKFYWSFDKAYDETRRPTTADALEWAETPHRPSERHHPHQRQMGCIRTGGVWPSPSALERDSRRAYGVSPVHYPFFCTRTAATSWRPAFMRVRS</sequence>
<dbReference type="InterPro" id="IPR018958">
    <property type="entry name" value="Knr4/Smi1-like_dom"/>
</dbReference>
<protein>
    <recommendedName>
        <fullName evidence="2">Knr4/Smi1-like domain-containing protein</fullName>
    </recommendedName>
</protein>
<feature type="domain" description="Knr4/Smi1-like" evidence="2">
    <location>
        <begin position="165"/>
        <end position="290"/>
    </location>
</feature>
<evidence type="ECO:0000259" key="2">
    <source>
        <dbReference type="Pfam" id="PF09346"/>
    </source>
</evidence>
<dbReference type="SUPFAM" id="SSF52058">
    <property type="entry name" value="L domain-like"/>
    <property type="match status" value="1"/>
</dbReference>
<name>A0ABY1ZUV2_9ACTN</name>
<reference evidence="3 4" key="1">
    <citation type="submission" date="2019-02" db="EMBL/GenBank/DDBJ databases">
        <title>Kribbella capetownensis sp. nov. and Kribbella speibonae sp. nov., isolated from soil.</title>
        <authorList>
            <person name="Curtis S.M."/>
            <person name="Norton I."/>
            <person name="Everest G.J."/>
            <person name="Meyers P.R."/>
        </authorList>
    </citation>
    <scope>NUCLEOTIDE SEQUENCE [LARGE SCALE GENOMIC DNA]</scope>
    <source>
        <strain evidence="3 4">SK5</strain>
    </source>
</reference>
<dbReference type="Pfam" id="PF09346">
    <property type="entry name" value="SMI1_KNR4"/>
    <property type="match status" value="1"/>
</dbReference>
<evidence type="ECO:0000256" key="1">
    <source>
        <dbReference type="SAM" id="MobiDB-lite"/>
    </source>
</evidence>
<feature type="region of interest" description="Disordered" evidence="1">
    <location>
        <begin position="515"/>
        <end position="534"/>
    </location>
</feature>